<evidence type="ECO:0000256" key="3">
    <source>
        <dbReference type="ARBA" id="ARBA00023163"/>
    </source>
</evidence>
<name>A0A1X1D501_9GAMM</name>
<dbReference type="PANTHER" id="PTHR43280:SF2">
    <property type="entry name" value="HTH-TYPE TRANSCRIPTIONAL REGULATOR EXSA"/>
    <property type="match status" value="1"/>
</dbReference>
<reference evidence="5 6" key="1">
    <citation type="journal article" date="2017" name="Antonie Van Leeuwenhoek">
        <title>Phylogenomic resolution of the bacterial genus Pantoea and its relationship with Erwinia and Tatumella.</title>
        <authorList>
            <person name="Palmer M."/>
            <person name="Steenkamp E.T."/>
            <person name="Coetzee M.P."/>
            <person name="Chan W.Y."/>
            <person name="van Zyl E."/>
            <person name="De Maayer P."/>
            <person name="Coutinho T.A."/>
            <person name="Blom J."/>
            <person name="Smits T.H."/>
            <person name="Duffy B."/>
            <person name="Venter S.N."/>
        </authorList>
    </citation>
    <scope>NUCLEOTIDE SEQUENCE [LARGE SCALE GENOMIC DNA]</scope>
    <source>
        <strain evidence="5 6">LMG 26275</strain>
    </source>
</reference>
<organism evidence="5 6">
    <name type="scientific">Pantoea rwandensis</name>
    <dbReference type="NCBI Taxonomy" id="1076550"/>
    <lineage>
        <taxon>Bacteria</taxon>
        <taxon>Pseudomonadati</taxon>
        <taxon>Pseudomonadota</taxon>
        <taxon>Gammaproteobacteria</taxon>
        <taxon>Enterobacterales</taxon>
        <taxon>Erwiniaceae</taxon>
        <taxon>Pantoea</taxon>
    </lineage>
</organism>
<keyword evidence="3" id="KW-0804">Transcription</keyword>
<feature type="domain" description="HTH araC/xylS-type" evidence="4">
    <location>
        <begin position="183"/>
        <end position="281"/>
    </location>
</feature>
<accession>A0A1X1D501</accession>
<keyword evidence="2" id="KW-0238">DNA-binding</keyword>
<dbReference type="SMART" id="SM00342">
    <property type="entry name" value="HTH_ARAC"/>
    <property type="match status" value="1"/>
</dbReference>
<gene>
    <name evidence="5" type="ORF">HA51_01385</name>
</gene>
<evidence type="ECO:0000256" key="2">
    <source>
        <dbReference type="ARBA" id="ARBA00023125"/>
    </source>
</evidence>
<dbReference type="EMBL" id="MLFR01000001">
    <property type="protein sequence ID" value="ORM71753.1"/>
    <property type="molecule type" value="Genomic_DNA"/>
</dbReference>
<dbReference type="InterPro" id="IPR037923">
    <property type="entry name" value="HTH-like"/>
</dbReference>
<dbReference type="InterPro" id="IPR003313">
    <property type="entry name" value="AraC-bd"/>
</dbReference>
<evidence type="ECO:0000259" key="4">
    <source>
        <dbReference type="PROSITE" id="PS01124"/>
    </source>
</evidence>
<sequence length="292" mass="33384">MLHHCQDDVVLYPEYSRGTAPKLLFVCRTEGEESAIPRVMHKHDDRLEIMFIAQGSGQYLIDGRQYLAQEGDILVFNQGVVHDERPHVSSDSLIYSCGVNALQLEDLRENHLISRDKSAVIASGDYYTALRGLFDTLCSQVFDKERHHGAVTHHLLNAIIILCRNISLARHDELNKTETSLGMSIKEFIDEHYKEPIKLESITNELGITQFYLIHVFKRFSGYSPKQYIIRRRVGEAQSLLLNTSMDVTTIAGMVGYESVNNFHRVFKMIVGIPPTQYKNRWMEGIRSTALN</sequence>
<dbReference type="Gene3D" id="2.60.120.10">
    <property type="entry name" value="Jelly Rolls"/>
    <property type="match status" value="1"/>
</dbReference>
<evidence type="ECO:0000313" key="6">
    <source>
        <dbReference type="Proteomes" id="UP000193558"/>
    </source>
</evidence>
<evidence type="ECO:0000313" key="5">
    <source>
        <dbReference type="EMBL" id="ORM71753.1"/>
    </source>
</evidence>
<dbReference type="GO" id="GO:0003700">
    <property type="term" value="F:DNA-binding transcription factor activity"/>
    <property type="evidence" value="ECO:0007669"/>
    <property type="project" value="InterPro"/>
</dbReference>
<dbReference type="GO" id="GO:0043565">
    <property type="term" value="F:sequence-specific DNA binding"/>
    <property type="evidence" value="ECO:0007669"/>
    <property type="project" value="InterPro"/>
</dbReference>
<dbReference type="AlphaFoldDB" id="A0A1X1D501"/>
<dbReference type="PANTHER" id="PTHR43280">
    <property type="entry name" value="ARAC-FAMILY TRANSCRIPTIONAL REGULATOR"/>
    <property type="match status" value="1"/>
</dbReference>
<dbReference type="Pfam" id="PF02311">
    <property type="entry name" value="AraC_binding"/>
    <property type="match status" value="1"/>
</dbReference>
<dbReference type="Proteomes" id="UP000193558">
    <property type="component" value="Unassembled WGS sequence"/>
</dbReference>
<evidence type="ECO:0000256" key="1">
    <source>
        <dbReference type="ARBA" id="ARBA00023015"/>
    </source>
</evidence>
<dbReference type="InterPro" id="IPR009057">
    <property type="entry name" value="Homeodomain-like_sf"/>
</dbReference>
<dbReference type="RefSeq" id="WP_084931436.1">
    <property type="nucleotide sequence ID" value="NZ_MLFR01000001.1"/>
</dbReference>
<dbReference type="PROSITE" id="PS01124">
    <property type="entry name" value="HTH_ARAC_FAMILY_2"/>
    <property type="match status" value="1"/>
</dbReference>
<dbReference type="InterPro" id="IPR014710">
    <property type="entry name" value="RmlC-like_jellyroll"/>
</dbReference>
<dbReference type="Pfam" id="PF12833">
    <property type="entry name" value="HTH_18"/>
    <property type="match status" value="1"/>
</dbReference>
<dbReference type="Gene3D" id="1.10.10.60">
    <property type="entry name" value="Homeodomain-like"/>
    <property type="match status" value="2"/>
</dbReference>
<dbReference type="SUPFAM" id="SSF46689">
    <property type="entry name" value="Homeodomain-like"/>
    <property type="match status" value="2"/>
</dbReference>
<protein>
    <recommendedName>
        <fullName evidence="4">HTH araC/xylS-type domain-containing protein</fullName>
    </recommendedName>
</protein>
<dbReference type="SUPFAM" id="SSF51215">
    <property type="entry name" value="Regulatory protein AraC"/>
    <property type="match status" value="1"/>
</dbReference>
<dbReference type="InterPro" id="IPR018060">
    <property type="entry name" value="HTH_AraC"/>
</dbReference>
<comment type="caution">
    <text evidence="5">The sequence shown here is derived from an EMBL/GenBank/DDBJ whole genome shotgun (WGS) entry which is preliminary data.</text>
</comment>
<keyword evidence="1" id="KW-0805">Transcription regulation</keyword>
<proteinExistence type="predicted"/>